<sequence length="742" mass="78297">MIPSFRHAPVALACLLTAASAAAQNSGTSAAAAPASAAVTETVVITGTPKAQRLLDAPFAISAVDATALRDAGPMVNLSEALAAVPGLVVNNRSNYAQDLQMSSRGFGARAAFGVRGLRLYTDGIPATMPDGQGQVAHVDLAGAERIEVLRGPFSALYGSSSGGVVAVFSAPVRGAQGELALDAGSFGLRQARASVAAPLGQGFDARVSVSSTDLDGFRPHSAAHRTLGNLRLGWRNDTDTVVLLVSDHNQRAQDPLGLKREQFDADARSTTAEADQFDTRKTIRQTQAGLSWRHRFTDAGALRESQLAGYYGSRGVTGWQAITAATQTGSARQSGGVVDFDRTYGGLEGRLLWQIGALDLVTGLNVETQQDDRRGYENFSGTASAPGTYGVVGKVRRDETNRATTTEGFVQAQWPLAAGVALTGGLRGGRVELSTHDRYQSCADRTRVDSVATCTSQTGVNGDDSGALSYSYVNPALGLRWSLAPTWTVYASAARGFESPTLTELAYRPDGAGGFNGDLKGQRSQQLELGTKWRGGGIEAEFALFDARTSDEIGVFTNSGGRSTFRNVGRTHRSGAELSAAWRPVSGLRLQATVSVLDATYLDSFETCTAAPCTLTSATNKVTVSAGNRIAGTQRASAYAQAAWRAGWLPGELALEWRALSRAMANDTNTASAGGYALANLRWSGTLPLGAADAIELLARVDNVFDRVHAGSVIVNDANQRFFETGVPRALLLSARWQHRW</sequence>
<evidence type="ECO:0000256" key="12">
    <source>
        <dbReference type="ARBA" id="ARBA00023170"/>
    </source>
</evidence>
<evidence type="ECO:0000256" key="13">
    <source>
        <dbReference type="ARBA" id="ARBA00023237"/>
    </source>
</evidence>
<comment type="similarity">
    <text evidence="2 14 15">Belongs to the TonB-dependent receptor family.</text>
</comment>
<comment type="subcellular location">
    <subcellularLocation>
        <location evidence="1 14">Cell outer membrane</location>
        <topology evidence="1 14">Multi-pass membrane protein</topology>
    </subcellularLocation>
</comment>
<proteinExistence type="inferred from homology"/>
<evidence type="ECO:0000256" key="4">
    <source>
        <dbReference type="ARBA" id="ARBA00022452"/>
    </source>
</evidence>
<evidence type="ECO:0000256" key="15">
    <source>
        <dbReference type="RuleBase" id="RU003357"/>
    </source>
</evidence>
<dbReference type="RefSeq" id="WP_341409938.1">
    <property type="nucleotide sequence ID" value="NZ_JBBUTH010000004.1"/>
</dbReference>
<keyword evidence="8" id="KW-0408">Iron</keyword>
<keyword evidence="12 19" id="KW-0675">Receptor</keyword>
<dbReference type="InterPro" id="IPR000531">
    <property type="entry name" value="Beta-barrel_TonB"/>
</dbReference>
<evidence type="ECO:0000256" key="10">
    <source>
        <dbReference type="ARBA" id="ARBA00023077"/>
    </source>
</evidence>
<organism evidence="19 20">
    <name type="scientific">Pseudaquabacterium inlustre</name>
    <dbReference type="NCBI Taxonomy" id="2984192"/>
    <lineage>
        <taxon>Bacteria</taxon>
        <taxon>Pseudomonadati</taxon>
        <taxon>Pseudomonadota</taxon>
        <taxon>Betaproteobacteria</taxon>
        <taxon>Burkholderiales</taxon>
        <taxon>Sphaerotilaceae</taxon>
        <taxon>Pseudaquabacterium</taxon>
    </lineage>
</organism>
<evidence type="ECO:0000256" key="14">
    <source>
        <dbReference type="PROSITE-ProRule" id="PRU01360"/>
    </source>
</evidence>
<dbReference type="SUPFAM" id="SSF56935">
    <property type="entry name" value="Porins"/>
    <property type="match status" value="1"/>
</dbReference>
<evidence type="ECO:0000256" key="11">
    <source>
        <dbReference type="ARBA" id="ARBA00023136"/>
    </source>
</evidence>
<keyword evidence="4 14" id="KW-1134">Transmembrane beta strand</keyword>
<dbReference type="InterPro" id="IPR012910">
    <property type="entry name" value="Plug_dom"/>
</dbReference>
<dbReference type="Pfam" id="PF07715">
    <property type="entry name" value="Plug"/>
    <property type="match status" value="1"/>
</dbReference>
<evidence type="ECO:0000256" key="8">
    <source>
        <dbReference type="ARBA" id="ARBA00023004"/>
    </source>
</evidence>
<feature type="domain" description="TonB-dependent receptor-like beta-barrel" evidence="17">
    <location>
        <begin position="238"/>
        <end position="705"/>
    </location>
</feature>
<keyword evidence="13 14" id="KW-0998">Cell outer membrane</keyword>
<evidence type="ECO:0000256" key="9">
    <source>
        <dbReference type="ARBA" id="ARBA00023065"/>
    </source>
</evidence>
<name>A0ABU9CEX0_9BURK</name>
<gene>
    <name evidence="19" type="ORF">AACH10_08380</name>
</gene>
<evidence type="ECO:0000259" key="18">
    <source>
        <dbReference type="Pfam" id="PF07715"/>
    </source>
</evidence>
<keyword evidence="9" id="KW-0406">Ion transport</keyword>
<dbReference type="Gene3D" id="2.40.170.20">
    <property type="entry name" value="TonB-dependent receptor, beta-barrel domain"/>
    <property type="match status" value="1"/>
</dbReference>
<dbReference type="InterPro" id="IPR037066">
    <property type="entry name" value="Plug_dom_sf"/>
</dbReference>
<keyword evidence="5" id="KW-0410">Iron transport</keyword>
<feature type="signal peptide" evidence="16">
    <location>
        <begin position="1"/>
        <end position="23"/>
    </location>
</feature>
<keyword evidence="11 14" id="KW-0472">Membrane</keyword>
<dbReference type="Pfam" id="PF00593">
    <property type="entry name" value="TonB_dep_Rec_b-barrel"/>
    <property type="match status" value="1"/>
</dbReference>
<evidence type="ECO:0000259" key="17">
    <source>
        <dbReference type="Pfam" id="PF00593"/>
    </source>
</evidence>
<dbReference type="PROSITE" id="PS52016">
    <property type="entry name" value="TONB_DEPENDENT_REC_3"/>
    <property type="match status" value="1"/>
</dbReference>
<evidence type="ECO:0000313" key="20">
    <source>
        <dbReference type="Proteomes" id="UP001365405"/>
    </source>
</evidence>
<protein>
    <submittedName>
        <fullName evidence="19">TonB-dependent receptor</fullName>
    </submittedName>
</protein>
<dbReference type="PANTHER" id="PTHR32552">
    <property type="entry name" value="FERRICHROME IRON RECEPTOR-RELATED"/>
    <property type="match status" value="1"/>
</dbReference>
<dbReference type="Proteomes" id="UP001365405">
    <property type="component" value="Unassembled WGS sequence"/>
</dbReference>
<dbReference type="EMBL" id="JBBUTH010000004">
    <property type="protein sequence ID" value="MEK8050253.1"/>
    <property type="molecule type" value="Genomic_DNA"/>
</dbReference>
<reference evidence="19 20" key="1">
    <citation type="submission" date="2024-04" db="EMBL/GenBank/DDBJ databases">
        <title>Novel species of the genus Ideonella isolated from streams.</title>
        <authorList>
            <person name="Lu H."/>
        </authorList>
    </citation>
    <scope>NUCLEOTIDE SEQUENCE [LARGE SCALE GENOMIC DNA]</scope>
    <source>
        <strain evidence="19 20">DXS22W</strain>
    </source>
</reference>
<evidence type="ECO:0000256" key="6">
    <source>
        <dbReference type="ARBA" id="ARBA00022692"/>
    </source>
</evidence>
<evidence type="ECO:0000256" key="5">
    <source>
        <dbReference type="ARBA" id="ARBA00022496"/>
    </source>
</evidence>
<dbReference type="PANTHER" id="PTHR32552:SF89">
    <property type="entry name" value="CATECHOLATE SIDEROPHORE RECEPTOR FIU"/>
    <property type="match status" value="1"/>
</dbReference>
<evidence type="ECO:0000256" key="16">
    <source>
        <dbReference type="SAM" id="SignalP"/>
    </source>
</evidence>
<evidence type="ECO:0000256" key="7">
    <source>
        <dbReference type="ARBA" id="ARBA00022729"/>
    </source>
</evidence>
<dbReference type="InterPro" id="IPR039426">
    <property type="entry name" value="TonB-dep_rcpt-like"/>
</dbReference>
<evidence type="ECO:0000256" key="1">
    <source>
        <dbReference type="ARBA" id="ARBA00004571"/>
    </source>
</evidence>
<dbReference type="InterPro" id="IPR036942">
    <property type="entry name" value="Beta-barrel_TonB_sf"/>
</dbReference>
<feature type="domain" description="TonB-dependent receptor plug" evidence="18">
    <location>
        <begin position="54"/>
        <end position="165"/>
    </location>
</feature>
<keyword evidence="6 14" id="KW-0812">Transmembrane</keyword>
<keyword evidence="20" id="KW-1185">Reference proteome</keyword>
<dbReference type="Gene3D" id="2.170.130.10">
    <property type="entry name" value="TonB-dependent receptor, plug domain"/>
    <property type="match status" value="1"/>
</dbReference>
<evidence type="ECO:0000256" key="2">
    <source>
        <dbReference type="ARBA" id="ARBA00009810"/>
    </source>
</evidence>
<keyword evidence="10 15" id="KW-0798">TonB box</keyword>
<keyword evidence="7 16" id="KW-0732">Signal</keyword>
<accession>A0ABU9CEX0</accession>
<feature type="chain" id="PRO_5045334141" evidence="16">
    <location>
        <begin position="24"/>
        <end position="742"/>
    </location>
</feature>
<keyword evidence="3 14" id="KW-0813">Transport</keyword>
<evidence type="ECO:0000256" key="3">
    <source>
        <dbReference type="ARBA" id="ARBA00022448"/>
    </source>
</evidence>
<comment type="caution">
    <text evidence="19">The sequence shown here is derived from an EMBL/GenBank/DDBJ whole genome shotgun (WGS) entry which is preliminary data.</text>
</comment>
<evidence type="ECO:0000313" key="19">
    <source>
        <dbReference type="EMBL" id="MEK8050253.1"/>
    </source>
</evidence>